<dbReference type="EMBL" id="CCNE01000021">
    <property type="protein sequence ID" value="CDX57772.1"/>
    <property type="molecule type" value="Genomic_DNA"/>
</dbReference>
<gene>
    <name evidence="1" type="ORF">MPL3365_280040</name>
</gene>
<name>A0A090GD64_MESPL</name>
<accession>A0A090GD64</accession>
<protein>
    <submittedName>
        <fullName evidence="1">Uncharacterized protein</fullName>
    </submittedName>
</protein>
<dbReference type="AlphaFoldDB" id="A0A090GD64"/>
<reference evidence="1 2" key="1">
    <citation type="submission" date="2014-08" db="EMBL/GenBank/DDBJ databases">
        <authorList>
            <person name="Moulin Lionel"/>
        </authorList>
    </citation>
    <scope>NUCLEOTIDE SEQUENCE [LARGE SCALE GENOMIC DNA]</scope>
</reference>
<proteinExistence type="predicted"/>
<dbReference type="Proteomes" id="UP000046122">
    <property type="component" value="Unassembled WGS sequence"/>
</dbReference>
<evidence type="ECO:0000313" key="2">
    <source>
        <dbReference type="Proteomes" id="UP000046122"/>
    </source>
</evidence>
<evidence type="ECO:0000313" key="1">
    <source>
        <dbReference type="EMBL" id="CDX57772.1"/>
    </source>
</evidence>
<sequence>MAPTLAQHPTRWLKHFSLAFDRAHAASLFLAIYDDHLTTIEQSGPQERNHVTQSAVLYRWRLGRSCCAEYARRYRSLERRRFRADFAGLQGRCRQGGGRRQARLRHLRLH</sequence>
<organism evidence="1 2">
    <name type="scientific">Mesorhizobium plurifarium</name>
    <dbReference type="NCBI Taxonomy" id="69974"/>
    <lineage>
        <taxon>Bacteria</taxon>
        <taxon>Pseudomonadati</taxon>
        <taxon>Pseudomonadota</taxon>
        <taxon>Alphaproteobacteria</taxon>
        <taxon>Hyphomicrobiales</taxon>
        <taxon>Phyllobacteriaceae</taxon>
        <taxon>Mesorhizobium</taxon>
    </lineage>
</organism>